<evidence type="ECO:0000259" key="1">
    <source>
        <dbReference type="SMART" id="SM00960"/>
    </source>
</evidence>
<dbReference type="RefSeq" id="WP_285616704.1">
    <property type="nucleotide sequence ID" value="NZ_BSTJ01000001.1"/>
</dbReference>
<accession>A0A9W6RCX1</accession>
<feature type="domain" description="Roadblock/LAMTOR2" evidence="1">
    <location>
        <begin position="9"/>
        <end position="99"/>
    </location>
</feature>
<dbReference type="Pfam" id="PF03259">
    <property type="entry name" value="Robl_LC7"/>
    <property type="match status" value="1"/>
</dbReference>
<dbReference type="SMART" id="SM00960">
    <property type="entry name" value="Robl_LC7"/>
    <property type="match status" value="1"/>
</dbReference>
<protein>
    <submittedName>
        <fullName evidence="2">Dynein regulation protein LC7</fullName>
    </submittedName>
</protein>
<dbReference type="SUPFAM" id="SSF103196">
    <property type="entry name" value="Roadblock/LC7 domain"/>
    <property type="match status" value="1"/>
</dbReference>
<dbReference type="PANTHER" id="PTHR36222:SF1">
    <property type="entry name" value="SERINE PROTEASE INHIBITOR RV3364C"/>
    <property type="match status" value="1"/>
</dbReference>
<dbReference type="Gene3D" id="3.30.450.30">
    <property type="entry name" value="Dynein light chain 2a, cytoplasmic"/>
    <property type="match status" value="1"/>
</dbReference>
<comment type="caution">
    <text evidence="2">The sequence shown here is derived from an EMBL/GenBank/DDBJ whole genome shotgun (WGS) entry which is preliminary data.</text>
</comment>
<dbReference type="InterPro" id="IPR053141">
    <property type="entry name" value="Mycobact_SerProt_Inhib_Rv3364c"/>
</dbReference>
<reference evidence="2" key="1">
    <citation type="submission" date="2023-03" db="EMBL/GenBank/DDBJ databases">
        <title>Actinoallomurus iriomotensis NBRC 103681.</title>
        <authorList>
            <person name="Ichikawa N."/>
            <person name="Sato H."/>
            <person name="Tonouchi N."/>
        </authorList>
    </citation>
    <scope>NUCLEOTIDE SEQUENCE</scope>
    <source>
        <strain evidence="2">NBRC 103681</strain>
    </source>
</reference>
<evidence type="ECO:0000313" key="2">
    <source>
        <dbReference type="EMBL" id="GLY71777.1"/>
    </source>
</evidence>
<proteinExistence type="predicted"/>
<gene>
    <name evidence="2" type="ORF">Airi01_000440</name>
</gene>
<sequence length="137" mass="14125">MLETTGELSWLLDDLVGRVHSVRQAMILSGDGLPMGLSHGIAPADAEHFAALSAGFHSLARSVSDTFGGGDIRQTVVELESAFVFVMAAGAGSCLAVHAEGDVNIGVIAYEMTRLVKRVRRHLGAAPRSAGGTPGGA</sequence>
<dbReference type="Proteomes" id="UP001165135">
    <property type="component" value="Unassembled WGS sequence"/>
</dbReference>
<dbReference type="PANTHER" id="PTHR36222">
    <property type="entry name" value="SERINE PROTEASE INHIBITOR RV3364C"/>
    <property type="match status" value="1"/>
</dbReference>
<dbReference type="InterPro" id="IPR004942">
    <property type="entry name" value="Roadblock/LAMTOR2_dom"/>
</dbReference>
<organism evidence="2 3">
    <name type="scientific">Actinoallomurus iriomotensis</name>
    <dbReference type="NCBI Taxonomy" id="478107"/>
    <lineage>
        <taxon>Bacteria</taxon>
        <taxon>Bacillati</taxon>
        <taxon>Actinomycetota</taxon>
        <taxon>Actinomycetes</taxon>
        <taxon>Streptosporangiales</taxon>
        <taxon>Thermomonosporaceae</taxon>
        <taxon>Actinoallomurus</taxon>
    </lineage>
</organism>
<evidence type="ECO:0000313" key="3">
    <source>
        <dbReference type="Proteomes" id="UP001165135"/>
    </source>
</evidence>
<dbReference type="EMBL" id="BSTJ01000001">
    <property type="protein sequence ID" value="GLY71777.1"/>
    <property type="molecule type" value="Genomic_DNA"/>
</dbReference>
<dbReference type="AlphaFoldDB" id="A0A9W6RCX1"/>
<name>A0A9W6RCX1_9ACTN</name>